<keyword evidence="1" id="KW-0472">Membrane</keyword>
<reference evidence="3" key="2">
    <citation type="submission" date="2020-10" db="UniProtKB">
        <authorList>
            <consortium name="WormBaseParasite"/>
        </authorList>
    </citation>
    <scope>IDENTIFICATION</scope>
</reference>
<dbReference type="Proteomes" id="UP000492821">
    <property type="component" value="Unassembled WGS sequence"/>
</dbReference>
<feature type="transmembrane region" description="Helical" evidence="1">
    <location>
        <begin position="14"/>
        <end position="34"/>
    </location>
</feature>
<evidence type="ECO:0000256" key="1">
    <source>
        <dbReference type="SAM" id="Phobius"/>
    </source>
</evidence>
<dbReference type="AlphaFoldDB" id="A0A7E4ZY38"/>
<sequence>MVVSLFQRYLFLTLIQRVLCTFMTALTIAGSLLLRKTNASTGLDSSIASFRGITLKFVSSGGDGDKHAGWVLNYYT</sequence>
<keyword evidence="2" id="KW-1185">Reference proteome</keyword>
<keyword evidence="1" id="KW-1133">Transmembrane helix</keyword>
<evidence type="ECO:0000313" key="3">
    <source>
        <dbReference type="WBParaSite" id="Pan_g2882.t2"/>
    </source>
</evidence>
<proteinExistence type="predicted"/>
<keyword evidence="1" id="KW-0812">Transmembrane</keyword>
<evidence type="ECO:0000313" key="2">
    <source>
        <dbReference type="Proteomes" id="UP000492821"/>
    </source>
</evidence>
<reference evidence="2" key="1">
    <citation type="journal article" date="2013" name="Genetics">
        <title>The draft genome and transcriptome of Panagrellus redivivus are shaped by the harsh demands of a free-living lifestyle.</title>
        <authorList>
            <person name="Srinivasan J."/>
            <person name="Dillman A.R."/>
            <person name="Macchietto M.G."/>
            <person name="Heikkinen L."/>
            <person name="Lakso M."/>
            <person name="Fracchia K.M."/>
            <person name="Antoshechkin I."/>
            <person name="Mortazavi A."/>
            <person name="Wong G."/>
            <person name="Sternberg P.W."/>
        </authorList>
    </citation>
    <scope>NUCLEOTIDE SEQUENCE [LARGE SCALE GENOMIC DNA]</scope>
    <source>
        <strain evidence="2">MT8872</strain>
    </source>
</reference>
<organism evidence="2 3">
    <name type="scientific">Panagrellus redivivus</name>
    <name type="common">Microworm</name>
    <dbReference type="NCBI Taxonomy" id="6233"/>
    <lineage>
        <taxon>Eukaryota</taxon>
        <taxon>Metazoa</taxon>
        <taxon>Ecdysozoa</taxon>
        <taxon>Nematoda</taxon>
        <taxon>Chromadorea</taxon>
        <taxon>Rhabditida</taxon>
        <taxon>Tylenchina</taxon>
        <taxon>Panagrolaimomorpha</taxon>
        <taxon>Panagrolaimoidea</taxon>
        <taxon>Panagrolaimidae</taxon>
        <taxon>Panagrellus</taxon>
    </lineage>
</organism>
<protein>
    <submittedName>
        <fullName evidence="3">Secreted protein</fullName>
    </submittedName>
</protein>
<name>A0A7E4ZY38_PANRE</name>
<dbReference type="WBParaSite" id="Pan_g2882.t2">
    <property type="protein sequence ID" value="Pan_g2882.t2"/>
    <property type="gene ID" value="Pan_g2882"/>
</dbReference>
<accession>A0A7E4ZY38</accession>